<dbReference type="EMBL" id="VOIH02000002">
    <property type="protein sequence ID" value="KAF3452394.1"/>
    <property type="molecule type" value="Genomic_DNA"/>
</dbReference>
<gene>
    <name evidence="1" type="ORF">FNV43_RR02827</name>
</gene>
<comment type="caution">
    <text evidence="1">The sequence shown here is derived from an EMBL/GenBank/DDBJ whole genome shotgun (WGS) entry which is preliminary data.</text>
</comment>
<dbReference type="AlphaFoldDB" id="A0A8K0HHQ5"/>
<proteinExistence type="predicted"/>
<reference evidence="1" key="1">
    <citation type="submission" date="2020-03" db="EMBL/GenBank/DDBJ databases">
        <title>A high-quality chromosome-level genome assembly of a woody plant with both climbing and erect habits, Rhamnella rubrinervis.</title>
        <authorList>
            <person name="Lu Z."/>
            <person name="Yang Y."/>
            <person name="Zhu X."/>
            <person name="Sun Y."/>
        </authorList>
    </citation>
    <scope>NUCLEOTIDE SEQUENCE</scope>
    <source>
        <strain evidence="1">BYM</strain>
        <tissue evidence="1">Leaf</tissue>
    </source>
</reference>
<evidence type="ECO:0000313" key="1">
    <source>
        <dbReference type="EMBL" id="KAF3452394.1"/>
    </source>
</evidence>
<accession>A0A8K0HHQ5</accession>
<keyword evidence="2" id="KW-1185">Reference proteome</keyword>
<organism evidence="1 2">
    <name type="scientific">Rhamnella rubrinervis</name>
    <dbReference type="NCBI Taxonomy" id="2594499"/>
    <lineage>
        <taxon>Eukaryota</taxon>
        <taxon>Viridiplantae</taxon>
        <taxon>Streptophyta</taxon>
        <taxon>Embryophyta</taxon>
        <taxon>Tracheophyta</taxon>
        <taxon>Spermatophyta</taxon>
        <taxon>Magnoliopsida</taxon>
        <taxon>eudicotyledons</taxon>
        <taxon>Gunneridae</taxon>
        <taxon>Pentapetalae</taxon>
        <taxon>rosids</taxon>
        <taxon>fabids</taxon>
        <taxon>Rosales</taxon>
        <taxon>Rhamnaceae</taxon>
        <taxon>rhamnoid group</taxon>
        <taxon>Rhamneae</taxon>
        <taxon>Rhamnella</taxon>
    </lineage>
</organism>
<name>A0A8K0HHQ5_9ROSA</name>
<sequence length="185" mass="21241">MIKIHRNTEEKKKKKQVQRGLIIIKMRITITKVVEYLEPLMSKELLCKFPNNSVFDFDYSHSSIWFPSVPRAYSPIDLEADLGFITPRKLTYDMGLDRLGIQSSLKKVNSKSKKKITAATAFKINLCVLKSKKKNKSHIKKKKKKMNSDFSPTPSITCNPATPSIINVSLMVKLGFYKNSCFFLF</sequence>
<evidence type="ECO:0000313" key="2">
    <source>
        <dbReference type="Proteomes" id="UP000796880"/>
    </source>
</evidence>
<dbReference type="PANTHER" id="PTHR34287:SF4">
    <property type="entry name" value="OS04G0504200 PROTEIN"/>
    <property type="match status" value="1"/>
</dbReference>
<dbReference type="OrthoDB" id="1678883at2759"/>
<dbReference type="PANTHER" id="PTHR34287">
    <property type="entry name" value="OS06G0551500 PROTEIN-RELATED"/>
    <property type="match status" value="1"/>
</dbReference>
<protein>
    <submittedName>
        <fullName evidence="1">Uncharacterized protein</fullName>
    </submittedName>
</protein>
<dbReference type="Proteomes" id="UP000796880">
    <property type="component" value="Unassembled WGS sequence"/>
</dbReference>